<dbReference type="AlphaFoldDB" id="A0A553K4G5"/>
<keyword evidence="10" id="KW-1185">Reference proteome</keyword>
<proteinExistence type="inferred from homology"/>
<protein>
    <submittedName>
        <fullName evidence="9">Arsenic resistance protein</fullName>
    </submittedName>
</protein>
<feature type="transmembrane region" description="Helical" evidence="8">
    <location>
        <begin position="182"/>
        <end position="200"/>
    </location>
</feature>
<evidence type="ECO:0000256" key="8">
    <source>
        <dbReference type="SAM" id="Phobius"/>
    </source>
</evidence>
<keyword evidence="7 8" id="KW-0472">Membrane</keyword>
<accession>A0A553K4G5</accession>
<dbReference type="GO" id="GO:0015105">
    <property type="term" value="F:arsenite transmembrane transporter activity"/>
    <property type="evidence" value="ECO:0007669"/>
    <property type="project" value="TreeGrafter"/>
</dbReference>
<comment type="caution">
    <text evidence="9">The sequence shown here is derived from an EMBL/GenBank/DDBJ whole genome shotgun (WGS) entry which is preliminary data.</text>
</comment>
<dbReference type="InterPro" id="IPR038770">
    <property type="entry name" value="Na+/solute_symporter_sf"/>
</dbReference>
<evidence type="ECO:0000256" key="2">
    <source>
        <dbReference type="ARBA" id="ARBA00010110"/>
    </source>
</evidence>
<keyword evidence="4" id="KW-1003">Cell membrane</keyword>
<dbReference type="Proteomes" id="UP000317638">
    <property type="component" value="Unassembled WGS sequence"/>
</dbReference>
<sequence>MRFAHRLAASAKLGAVRAVSWMERFQVPLFLGALAGGAALGLAAPGLARPLAVLVDPAIALLLYATFLGVPFGELRAALTDTRFLVTVVLVNFVAVPLVVLGLSRAVVDDPVLLVGVAIVLLAPCVDYVIAFTGLAGGARERLLAATPLLMVLQLVLLPLFLRAVAGPGVSAVVGVAPFARAFVLFIALPLVAAVVTQLASRTRAGRRIEGASASAMVPLMVLVLGVVVASQVHDVGRELGWLVRVVPLFVAFATVMVAVGVAVGRAARLDTPARRAVVFTGVTRNSLVILPLALALPPGYELAPLVVVTQTLVELLVMVLLVRLMPLLLPVPDK</sequence>
<evidence type="ECO:0000256" key="6">
    <source>
        <dbReference type="ARBA" id="ARBA00022989"/>
    </source>
</evidence>
<evidence type="ECO:0000256" key="4">
    <source>
        <dbReference type="ARBA" id="ARBA00022475"/>
    </source>
</evidence>
<evidence type="ECO:0000256" key="7">
    <source>
        <dbReference type="ARBA" id="ARBA00023136"/>
    </source>
</evidence>
<dbReference type="EMBL" id="VKKG01000001">
    <property type="protein sequence ID" value="TRY19584.1"/>
    <property type="molecule type" value="Genomic_DNA"/>
</dbReference>
<feature type="transmembrane region" description="Helical" evidence="8">
    <location>
        <begin position="303"/>
        <end position="325"/>
    </location>
</feature>
<comment type="similarity">
    <text evidence="2">Belongs to the arsenical resistance-3 (ACR3) (TC 2.A.59) family.</text>
</comment>
<keyword evidence="5 8" id="KW-0812">Transmembrane</keyword>
<feature type="transmembrane region" description="Helical" evidence="8">
    <location>
        <begin position="242"/>
        <end position="265"/>
    </location>
</feature>
<gene>
    <name evidence="9" type="ORF">FOJ82_01395</name>
</gene>
<evidence type="ECO:0000313" key="10">
    <source>
        <dbReference type="Proteomes" id="UP000317638"/>
    </source>
</evidence>
<keyword evidence="6 8" id="KW-1133">Transmembrane helix</keyword>
<evidence type="ECO:0000313" key="9">
    <source>
        <dbReference type="EMBL" id="TRY19584.1"/>
    </source>
</evidence>
<comment type="subcellular location">
    <subcellularLocation>
        <location evidence="1">Cell membrane</location>
        <topology evidence="1">Multi-pass membrane protein</topology>
    </subcellularLocation>
</comment>
<organism evidence="9 10">
    <name type="scientific">Tessaracoccus rhinocerotis</name>
    <dbReference type="NCBI Taxonomy" id="1689449"/>
    <lineage>
        <taxon>Bacteria</taxon>
        <taxon>Bacillati</taxon>
        <taxon>Actinomycetota</taxon>
        <taxon>Actinomycetes</taxon>
        <taxon>Propionibacteriales</taxon>
        <taxon>Propionibacteriaceae</taxon>
        <taxon>Tessaracoccus</taxon>
    </lineage>
</organism>
<feature type="transmembrane region" description="Helical" evidence="8">
    <location>
        <begin position="84"/>
        <end position="106"/>
    </location>
</feature>
<feature type="transmembrane region" description="Helical" evidence="8">
    <location>
        <begin position="112"/>
        <end position="131"/>
    </location>
</feature>
<dbReference type="OrthoDB" id="3254016at2"/>
<name>A0A553K4G5_9ACTN</name>
<dbReference type="Pfam" id="PF01758">
    <property type="entry name" value="SBF"/>
    <property type="match status" value="1"/>
</dbReference>
<reference evidence="9 10" key="1">
    <citation type="submission" date="2019-07" db="EMBL/GenBank/DDBJ databases">
        <authorList>
            <person name="Zhou L.-Y."/>
        </authorList>
    </citation>
    <scope>NUCLEOTIDE SEQUENCE [LARGE SCALE GENOMIC DNA]</scope>
    <source>
        <strain evidence="9 10">YIM 101269</strain>
    </source>
</reference>
<feature type="transmembrane region" description="Helical" evidence="8">
    <location>
        <begin position="277"/>
        <end position="297"/>
    </location>
</feature>
<dbReference type="GO" id="GO:0015297">
    <property type="term" value="F:antiporter activity"/>
    <property type="evidence" value="ECO:0007669"/>
    <property type="project" value="InterPro"/>
</dbReference>
<dbReference type="Gene3D" id="1.20.1530.20">
    <property type="match status" value="1"/>
</dbReference>
<feature type="transmembrane region" description="Helical" evidence="8">
    <location>
        <begin position="143"/>
        <end position="162"/>
    </location>
</feature>
<evidence type="ECO:0000256" key="1">
    <source>
        <dbReference type="ARBA" id="ARBA00004651"/>
    </source>
</evidence>
<keyword evidence="3" id="KW-0813">Transport</keyword>
<dbReference type="PANTHER" id="PTHR43057:SF1">
    <property type="entry name" value="ARSENICAL-RESISTANCE PROTEIN 3"/>
    <property type="match status" value="1"/>
</dbReference>
<dbReference type="GO" id="GO:0005886">
    <property type="term" value="C:plasma membrane"/>
    <property type="evidence" value="ECO:0007669"/>
    <property type="project" value="UniProtKB-SubCell"/>
</dbReference>
<dbReference type="InterPro" id="IPR004706">
    <property type="entry name" value="Arsenical-R_Acr3"/>
</dbReference>
<dbReference type="InterPro" id="IPR002657">
    <property type="entry name" value="BilAc:Na_symport/Acr3"/>
</dbReference>
<feature type="transmembrane region" description="Helical" evidence="8">
    <location>
        <begin position="58"/>
        <end position="77"/>
    </location>
</feature>
<dbReference type="GO" id="GO:0015104">
    <property type="term" value="F:antimonite transmembrane transporter activity"/>
    <property type="evidence" value="ECO:0007669"/>
    <property type="project" value="TreeGrafter"/>
</dbReference>
<evidence type="ECO:0000256" key="5">
    <source>
        <dbReference type="ARBA" id="ARBA00022692"/>
    </source>
</evidence>
<evidence type="ECO:0000256" key="3">
    <source>
        <dbReference type="ARBA" id="ARBA00022448"/>
    </source>
</evidence>
<dbReference type="PANTHER" id="PTHR43057">
    <property type="entry name" value="ARSENITE EFFLUX TRANSPORTER"/>
    <property type="match status" value="1"/>
</dbReference>
<feature type="transmembrane region" description="Helical" evidence="8">
    <location>
        <begin position="212"/>
        <end position="230"/>
    </location>
</feature>